<dbReference type="EC" id="3.1.-.-" evidence="6"/>
<comment type="subunit">
    <text evidence="6">Associates with collided ribosomes, but not with correctly translating polysomes.</text>
</comment>
<dbReference type="InterPro" id="IPR036063">
    <property type="entry name" value="Smr_dom_sf"/>
</dbReference>
<organism evidence="8 9">
    <name type="scientific">Yersinia wautersii</name>
    <dbReference type="NCBI Taxonomy" id="1341643"/>
    <lineage>
        <taxon>Bacteria</taxon>
        <taxon>Pseudomonadati</taxon>
        <taxon>Pseudomonadota</taxon>
        <taxon>Gammaproteobacteria</taxon>
        <taxon>Enterobacterales</taxon>
        <taxon>Yersiniaceae</taxon>
        <taxon>Yersinia</taxon>
    </lineage>
</organism>
<keyword evidence="2 6" id="KW-0699">rRNA-binding</keyword>
<evidence type="ECO:0000256" key="2">
    <source>
        <dbReference type="ARBA" id="ARBA00022730"/>
    </source>
</evidence>
<dbReference type="GO" id="GO:0004519">
    <property type="term" value="F:endonuclease activity"/>
    <property type="evidence" value="ECO:0007669"/>
    <property type="project" value="UniProtKB-KW"/>
</dbReference>
<comment type="function">
    <text evidence="6">Acts as a ribosome collision sensor. Detects stalled/collided disomes (pairs of ribosomes where the leading ribosome is stalled and a second ribosome has collided with it) and endonucleolytically cleaves mRNA at the 5' boundary of the stalled ribosome. Stalled/collided disomes form a new interface (primarily via the 30S subunits) that binds SmrB. Cleaved mRNA becomes available for tmRNA ligation, leading to ribosomal subunit dissociation and rescue of stalled ribosomes.</text>
</comment>
<keyword evidence="5 6" id="KW-0694">RNA-binding</keyword>
<sequence>MTDIDIYFDRWLAAGKLGAIELGIEQTMKKKYHLTPDELQLFKESIAGAKKLRQDTIVHHTPPKLGKKIAPERLLQEQVDASYYFSDEFQPLLDTDGPTRYVRPGVDNFEVKKLRRGDYSPEMFLDLHGLTQKQAKQELGALIAACKREHVYCACVMHGHGKHVLKQQTPLWMAQHPDVLAFHQAPKEWGGTAALLLLIELEE</sequence>
<evidence type="ECO:0000256" key="5">
    <source>
        <dbReference type="ARBA" id="ARBA00022884"/>
    </source>
</evidence>
<dbReference type="Pfam" id="PF01713">
    <property type="entry name" value="Smr"/>
    <property type="match status" value="1"/>
</dbReference>
<comment type="similarity">
    <text evidence="6">Belongs to the SmrB family.</text>
</comment>
<comment type="caution">
    <text evidence="8">The sequence shown here is derived from an EMBL/GenBank/DDBJ whole genome shotgun (WGS) entry which is preliminary data.</text>
</comment>
<dbReference type="InterPro" id="IPR002625">
    <property type="entry name" value="Smr_dom"/>
</dbReference>
<dbReference type="NCBIfam" id="NF003432">
    <property type="entry name" value="PRK04946.1"/>
    <property type="match status" value="1"/>
</dbReference>
<keyword evidence="1 6" id="KW-0540">Nuclease</keyword>
<name>A0ABM9TDW6_9GAMM</name>
<dbReference type="EMBL" id="CVMG01000010">
    <property type="protein sequence ID" value="CRG50067.1"/>
    <property type="molecule type" value="Genomic_DNA"/>
</dbReference>
<dbReference type="Gene3D" id="3.30.1370.110">
    <property type="match status" value="1"/>
</dbReference>
<reference evidence="8 9" key="1">
    <citation type="submission" date="2015-03" db="EMBL/GenBank/DDBJ databases">
        <authorList>
            <consortium name="Pathogen Informatics"/>
            <person name="Murphy D."/>
        </authorList>
    </citation>
    <scope>NUCLEOTIDE SEQUENCE [LARGE SCALE GENOMIC DNA]</scope>
    <source>
        <strain evidence="8 9">WP-931201</strain>
    </source>
</reference>
<evidence type="ECO:0000313" key="9">
    <source>
        <dbReference type="Proteomes" id="UP000047420"/>
    </source>
</evidence>
<dbReference type="PANTHER" id="PTHR35562">
    <property type="entry name" value="DNA ENDONUCLEASE SMRA-RELATED"/>
    <property type="match status" value="1"/>
</dbReference>
<protein>
    <recommendedName>
        <fullName evidence="6">Ribosome rescue factor SmrB</fullName>
        <ecNumber evidence="6">3.1.-.-</ecNumber>
    </recommendedName>
</protein>
<dbReference type="PANTHER" id="PTHR35562:SF1">
    <property type="entry name" value="UPF0115 PROTEIN YFCN"/>
    <property type="match status" value="1"/>
</dbReference>
<accession>A0ABM9TDW6</accession>
<feature type="domain" description="Smr" evidence="7">
    <location>
        <begin position="125"/>
        <end position="200"/>
    </location>
</feature>
<keyword evidence="9" id="KW-1185">Reference proteome</keyword>
<proteinExistence type="inferred from homology"/>
<dbReference type="PROSITE" id="PS50828">
    <property type="entry name" value="SMR"/>
    <property type="match status" value="1"/>
</dbReference>
<dbReference type="SUPFAM" id="SSF160443">
    <property type="entry name" value="SMR domain-like"/>
    <property type="match status" value="1"/>
</dbReference>
<dbReference type="Proteomes" id="UP000047420">
    <property type="component" value="Unassembled WGS sequence"/>
</dbReference>
<dbReference type="GO" id="GO:0016787">
    <property type="term" value="F:hydrolase activity"/>
    <property type="evidence" value="ECO:0007669"/>
    <property type="project" value="UniProtKB-KW"/>
</dbReference>
<evidence type="ECO:0000259" key="7">
    <source>
        <dbReference type="PROSITE" id="PS50828"/>
    </source>
</evidence>
<evidence type="ECO:0000256" key="4">
    <source>
        <dbReference type="ARBA" id="ARBA00022801"/>
    </source>
</evidence>
<evidence type="ECO:0000256" key="6">
    <source>
        <dbReference type="HAMAP-Rule" id="MF_01042"/>
    </source>
</evidence>
<keyword evidence="3 6" id="KW-0255">Endonuclease</keyword>
<dbReference type="HAMAP" id="MF_01042">
    <property type="entry name" value="SmrB"/>
    <property type="match status" value="1"/>
</dbReference>
<evidence type="ECO:0000256" key="3">
    <source>
        <dbReference type="ARBA" id="ARBA00022759"/>
    </source>
</evidence>
<dbReference type="SMART" id="SM00463">
    <property type="entry name" value="SMR"/>
    <property type="match status" value="1"/>
</dbReference>
<keyword evidence="4 6" id="KW-0378">Hydrolase</keyword>
<gene>
    <name evidence="8" type="primary">smrA</name>
    <name evidence="6" type="synonym">smrB</name>
    <name evidence="8" type="ORF">ERS008478_01619</name>
</gene>
<evidence type="ECO:0000313" key="8">
    <source>
        <dbReference type="EMBL" id="CRG50067.1"/>
    </source>
</evidence>
<evidence type="ECO:0000256" key="1">
    <source>
        <dbReference type="ARBA" id="ARBA00022722"/>
    </source>
</evidence>
<dbReference type="InterPro" id="IPR022990">
    <property type="entry name" value="SmrB-like"/>
</dbReference>